<dbReference type="RefSeq" id="WP_150901513.1">
    <property type="nucleotide sequence ID" value="NZ_WAAU01000086.1"/>
</dbReference>
<gene>
    <name evidence="1" type="ORF">F7018_18150</name>
</gene>
<keyword evidence="2" id="KW-1185">Reference proteome</keyword>
<name>A0A7J5A4S1_9FLAO</name>
<reference evidence="1 2" key="1">
    <citation type="submission" date="2019-09" db="EMBL/GenBank/DDBJ databases">
        <authorList>
            <person name="Cao W.R."/>
        </authorList>
    </citation>
    <scope>NUCLEOTIDE SEQUENCE [LARGE SCALE GENOMIC DNA]</scope>
    <source>
        <strain evidence="2">a4</strain>
    </source>
</reference>
<protein>
    <recommendedName>
        <fullName evidence="3">EF-hand domain-containing protein</fullName>
    </recommendedName>
</protein>
<dbReference type="Proteomes" id="UP000467305">
    <property type="component" value="Unassembled WGS sequence"/>
</dbReference>
<comment type="caution">
    <text evidence="1">The sequence shown here is derived from an EMBL/GenBank/DDBJ whole genome shotgun (WGS) entry which is preliminary data.</text>
</comment>
<sequence>MKKILTLLITGALMSSCSNSKIDKKGFQVNEIQENENGQKIVGLQIDSLKLETQPRNVLLTFNPKHRLTPIYKVNYDKKTKTPFIGSNIYHTNWNDNYKKGNNWNHNFMPGFEAVYGYNFVNVSHFNNETKVENKLFKKPVLIKTLYYPAFSNDTLNYKPINRNFYMVSAYDEDSNKDGFINIKDLRRFYHFDINGMNKKPLIPKEYSVMSSEYDSANDFMYVFAKKDVNKNGIMEINEPTEVFWINLKNPQDIGKQYQSE</sequence>
<dbReference type="InterPro" id="IPR011992">
    <property type="entry name" value="EF-hand-dom_pair"/>
</dbReference>
<dbReference type="PROSITE" id="PS00018">
    <property type="entry name" value="EF_HAND_1"/>
    <property type="match status" value="1"/>
</dbReference>
<accession>A0A7J5A4S1</accession>
<dbReference type="SUPFAM" id="SSF47473">
    <property type="entry name" value="EF-hand"/>
    <property type="match status" value="1"/>
</dbReference>
<dbReference type="EMBL" id="WAAU01000086">
    <property type="protein sequence ID" value="KAB1151410.1"/>
    <property type="molecule type" value="Genomic_DNA"/>
</dbReference>
<proteinExistence type="predicted"/>
<dbReference type="InterPro" id="IPR018247">
    <property type="entry name" value="EF_Hand_1_Ca_BS"/>
</dbReference>
<evidence type="ECO:0008006" key="3">
    <source>
        <dbReference type="Google" id="ProtNLM"/>
    </source>
</evidence>
<dbReference type="PROSITE" id="PS51257">
    <property type="entry name" value="PROKAR_LIPOPROTEIN"/>
    <property type="match status" value="1"/>
</dbReference>
<organism evidence="1 2">
    <name type="scientific">Tenacibaculum aiptasiae</name>
    <dbReference type="NCBI Taxonomy" id="426481"/>
    <lineage>
        <taxon>Bacteria</taxon>
        <taxon>Pseudomonadati</taxon>
        <taxon>Bacteroidota</taxon>
        <taxon>Flavobacteriia</taxon>
        <taxon>Flavobacteriales</taxon>
        <taxon>Flavobacteriaceae</taxon>
        <taxon>Tenacibaculum</taxon>
    </lineage>
</organism>
<evidence type="ECO:0000313" key="2">
    <source>
        <dbReference type="Proteomes" id="UP000467305"/>
    </source>
</evidence>
<dbReference type="OrthoDB" id="1355105at2"/>
<evidence type="ECO:0000313" key="1">
    <source>
        <dbReference type="EMBL" id="KAB1151410.1"/>
    </source>
</evidence>
<dbReference type="AlphaFoldDB" id="A0A7J5A4S1"/>